<name>A0A2I6PHH6_9CAUD</name>
<gene>
    <name evidence="2" type="ORF">BPS17L1_35</name>
</gene>
<keyword evidence="1" id="KW-1133">Transmembrane helix</keyword>
<evidence type="ECO:0000313" key="2">
    <source>
        <dbReference type="EMBL" id="AUM59511.1"/>
    </source>
</evidence>
<proteinExistence type="predicted"/>
<keyword evidence="1" id="KW-0472">Membrane</keyword>
<evidence type="ECO:0000256" key="1">
    <source>
        <dbReference type="SAM" id="Phobius"/>
    </source>
</evidence>
<reference evidence="2 3" key="1">
    <citation type="submission" date="2017-12" db="EMBL/GenBank/DDBJ databases">
        <title>Salmonella phage assemble.</title>
        <authorList>
            <person name="Han H."/>
            <person name="Li X."/>
            <person name="Wang X."/>
            <person name="Zheng S."/>
            <person name="Zhang C."/>
            <person name="Zou Y."/>
            <person name="Zou J."/>
        </authorList>
    </citation>
    <scope>NUCLEOTIDE SEQUENCE [LARGE SCALE GENOMIC DNA]</scope>
</reference>
<feature type="transmembrane region" description="Helical" evidence="1">
    <location>
        <begin position="12"/>
        <end position="34"/>
    </location>
</feature>
<keyword evidence="1" id="KW-0812">Transmembrane</keyword>
<sequence length="71" mass="8105">MVELTMATLLKVLTPTLHILIFFFGVSVMVWGFSDPQWSFSYRGQMDLWSCFKPFLGLAIAFSTLPTKVKL</sequence>
<dbReference type="Proteomes" id="UP000240803">
    <property type="component" value="Segment"/>
</dbReference>
<organism evidence="2 3">
    <name type="scientific">Salmonella phage BPS17L1</name>
    <dbReference type="NCBI Taxonomy" id="2060122"/>
    <lineage>
        <taxon>Viruses</taxon>
        <taxon>Duplodnaviria</taxon>
        <taxon>Heunggongvirae</taxon>
        <taxon>Uroviricota</taxon>
        <taxon>Caudoviricetes</taxon>
        <taxon>Andersonviridae</taxon>
        <taxon>Ounavirinae</taxon>
        <taxon>Felixounavirus</taxon>
        <taxon>Felixounavirus BPS17L1</taxon>
    </lineage>
</organism>
<dbReference type="OrthoDB" id="22826at10239"/>
<accession>A0A2I6PHH6</accession>
<dbReference type="EMBL" id="MG646672">
    <property type="protein sequence ID" value="AUM59511.1"/>
    <property type="molecule type" value="Genomic_DNA"/>
</dbReference>
<keyword evidence="3" id="KW-1185">Reference proteome</keyword>
<evidence type="ECO:0000313" key="3">
    <source>
        <dbReference type="Proteomes" id="UP000240803"/>
    </source>
</evidence>
<protein>
    <submittedName>
        <fullName evidence="2">Membrane protein</fullName>
    </submittedName>
</protein>